<dbReference type="Proteomes" id="UP000030640">
    <property type="component" value="Unassembled WGS sequence"/>
</dbReference>
<accession>W7AFI6</accession>
<dbReference type="VEuPathDB" id="PlasmoDB:C922_05580"/>
<organism evidence="2 3">
    <name type="scientific">Plasmodium inui San Antonio 1</name>
    <dbReference type="NCBI Taxonomy" id="1237626"/>
    <lineage>
        <taxon>Eukaryota</taxon>
        <taxon>Sar</taxon>
        <taxon>Alveolata</taxon>
        <taxon>Apicomplexa</taxon>
        <taxon>Aconoidasida</taxon>
        <taxon>Haemosporida</taxon>
        <taxon>Plasmodiidae</taxon>
        <taxon>Plasmodium</taxon>
        <taxon>Plasmodium (Plasmodium)</taxon>
    </lineage>
</organism>
<protein>
    <submittedName>
        <fullName evidence="2">Uncharacterized protein</fullName>
    </submittedName>
</protein>
<keyword evidence="3" id="KW-1185">Reference proteome</keyword>
<dbReference type="EMBL" id="KI965562">
    <property type="protein sequence ID" value="EUD64036.1"/>
    <property type="molecule type" value="Genomic_DNA"/>
</dbReference>
<feature type="compositionally biased region" description="Basic and acidic residues" evidence="1">
    <location>
        <begin position="71"/>
        <end position="87"/>
    </location>
</feature>
<feature type="compositionally biased region" description="Basic and acidic residues" evidence="1">
    <location>
        <begin position="1"/>
        <end position="11"/>
    </location>
</feature>
<reference evidence="2 3" key="1">
    <citation type="submission" date="2013-02" db="EMBL/GenBank/DDBJ databases">
        <title>The Genome Sequence of Plasmodium inui San Antonio 1.</title>
        <authorList>
            <consortium name="The Broad Institute Genome Sequencing Platform"/>
            <consortium name="The Broad Institute Genome Sequencing Center for Infectious Disease"/>
            <person name="Neafsey D."/>
            <person name="Cheeseman I."/>
            <person name="Volkman S."/>
            <person name="Adams J."/>
            <person name="Walker B."/>
            <person name="Young S.K."/>
            <person name="Zeng Q."/>
            <person name="Gargeya S."/>
            <person name="Fitzgerald M."/>
            <person name="Haas B."/>
            <person name="Abouelleil A."/>
            <person name="Alvarado L."/>
            <person name="Arachchi H.M."/>
            <person name="Berlin A.M."/>
            <person name="Chapman S.B."/>
            <person name="Dewar J."/>
            <person name="Goldberg J."/>
            <person name="Griggs A."/>
            <person name="Gujja S."/>
            <person name="Hansen M."/>
            <person name="Howarth C."/>
            <person name="Imamovic A."/>
            <person name="Larimer J."/>
            <person name="McCowan C."/>
            <person name="Murphy C."/>
            <person name="Neiman D."/>
            <person name="Pearson M."/>
            <person name="Priest M."/>
            <person name="Roberts A."/>
            <person name="Saif S."/>
            <person name="Shea T."/>
            <person name="Sisk P."/>
            <person name="Sykes S."/>
            <person name="Wortman J."/>
            <person name="Nusbaum C."/>
            <person name="Birren B."/>
        </authorList>
    </citation>
    <scope>NUCLEOTIDE SEQUENCE [LARGE SCALE GENOMIC DNA]</scope>
    <source>
        <strain evidence="2 3">San Antonio 1</strain>
    </source>
</reference>
<dbReference type="AlphaFoldDB" id="W7AFI6"/>
<evidence type="ECO:0000313" key="3">
    <source>
        <dbReference type="Proteomes" id="UP000030640"/>
    </source>
</evidence>
<proteinExistence type="predicted"/>
<name>W7AFI6_9APIC</name>
<dbReference type="GeneID" id="20040854"/>
<feature type="region of interest" description="Disordered" evidence="1">
    <location>
        <begin position="1"/>
        <end position="141"/>
    </location>
</feature>
<feature type="compositionally biased region" description="Polar residues" evidence="1">
    <location>
        <begin position="132"/>
        <end position="141"/>
    </location>
</feature>
<evidence type="ECO:0000256" key="1">
    <source>
        <dbReference type="SAM" id="MobiDB-lite"/>
    </source>
</evidence>
<evidence type="ECO:0000313" key="2">
    <source>
        <dbReference type="EMBL" id="EUD64036.1"/>
    </source>
</evidence>
<dbReference type="RefSeq" id="XP_008819373.1">
    <property type="nucleotide sequence ID" value="XM_008821151.1"/>
</dbReference>
<feature type="compositionally biased region" description="Polar residues" evidence="1">
    <location>
        <begin position="12"/>
        <end position="25"/>
    </location>
</feature>
<gene>
    <name evidence="2" type="ORF">C922_05580</name>
</gene>
<sequence>MSNIKAEETGHLSRSLQSRKSSTNLEYFVRKPRKENKFLNPKSHMKPKGTLPDPGRDREPPQNKYRSTSDFGKDETNKKVNLDRETQKGGVRQPKQPLLSILDSRIRAREKQGISGSGSNIIPDEGARRPNPAQSLSKAKE</sequence>